<name>A0A197K3A0_9FUNG</name>
<dbReference type="Proteomes" id="UP000078512">
    <property type="component" value="Unassembled WGS sequence"/>
</dbReference>
<dbReference type="SMART" id="SM00737">
    <property type="entry name" value="ML"/>
    <property type="match status" value="1"/>
</dbReference>
<feature type="compositionally biased region" description="Polar residues" evidence="1">
    <location>
        <begin position="45"/>
        <end position="58"/>
    </location>
</feature>
<accession>A0A197K3A0</accession>
<keyword evidence="4" id="KW-1185">Reference proteome</keyword>
<feature type="region of interest" description="Disordered" evidence="1">
    <location>
        <begin position="270"/>
        <end position="297"/>
    </location>
</feature>
<gene>
    <name evidence="3" type="ORF">K457DRAFT_16971</name>
</gene>
<feature type="compositionally biased region" description="Low complexity" evidence="1">
    <location>
        <begin position="372"/>
        <end position="397"/>
    </location>
</feature>
<feature type="compositionally biased region" description="Low complexity" evidence="1">
    <location>
        <begin position="17"/>
        <end position="36"/>
    </location>
</feature>
<dbReference type="AlphaFoldDB" id="A0A197K3A0"/>
<organism evidence="3 4">
    <name type="scientific">Linnemannia elongata AG-77</name>
    <dbReference type="NCBI Taxonomy" id="1314771"/>
    <lineage>
        <taxon>Eukaryota</taxon>
        <taxon>Fungi</taxon>
        <taxon>Fungi incertae sedis</taxon>
        <taxon>Mucoromycota</taxon>
        <taxon>Mortierellomycotina</taxon>
        <taxon>Mortierellomycetes</taxon>
        <taxon>Mortierellales</taxon>
        <taxon>Mortierellaceae</taxon>
        <taxon>Linnemannia</taxon>
    </lineage>
</organism>
<feature type="domain" description="MD-2-related lipid-recognition" evidence="2">
    <location>
        <begin position="926"/>
        <end position="1047"/>
    </location>
</feature>
<evidence type="ECO:0000256" key="1">
    <source>
        <dbReference type="SAM" id="MobiDB-lite"/>
    </source>
</evidence>
<dbReference type="InterPro" id="IPR003172">
    <property type="entry name" value="ML_dom"/>
</dbReference>
<protein>
    <recommendedName>
        <fullName evidence="2">MD-2-related lipid-recognition domain-containing protein</fullName>
    </recommendedName>
</protein>
<evidence type="ECO:0000313" key="3">
    <source>
        <dbReference type="EMBL" id="OAQ31668.1"/>
    </source>
</evidence>
<feature type="region of interest" description="Disordered" evidence="1">
    <location>
        <begin position="359"/>
        <end position="397"/>
    </location>
</feature>
<dbReference type="EMBL" id="KV442028">
    <property type="protein sequence ID" value="OAQ31668.1"/>
    <property type="molecule type" value="Genomic_DNA"/>
</dbReference>
<reference evidence="3 4" key="1">
    <citation type="submission" date="2016-05" db="EMBL/GenBank/DDBJ databases">
        <title>Genome sequencing reveals origins of a unique bacterial endosymbiosis in the earliest lineages of terrestrial Fungi.</title>
        <authorList>
            <consortium name="DOE Joint Genome Institute"/>
            <person name="Uehling J."/>
            <person name="Gryganskyi A."/>
            <person name="Hameed K."/>
            <person name="Tschaplinski T."/>
            <person name="Misztal P."/>
            <person name="Wu S."/>
            <person name="Desiro A."/>
            <person name="Vande Pol N."/>
            <person name="Du Z.-Y."/>
            <person name="Zienkiewicz A."/>
            <person name="Zienkiewicz K."/>
            <person name="Morin E."/>
            <person name="Tisserant E."/>
            <person name="Splivallo R."/>
            <person name="Hainaut M."/>
            <person name="Henrissat B."/>
            <person name="Ohm R."/>
            <person name="Kuo A."/>
            <person name="Yan J."/>
            <person name="Lipzen A."/>
            <person name="Nolan M."/>
            <person name="Labutti K."/>
            <person name="Barry K."/>
            <person name="Goldstein A."/>
            <person name="Labbe J."/>
            <person name="Schadt C."/>
            <person name="Tuskan G."/>
            <person name="Grigoriev I."/>
            <person name="Martin F."/>
            <person name="Vilgalys R."/>
            <person name="Bonito G."/>
        </authorList>
    </citation>
    <scope>NUCLEOTIDE SEQUENCE [LARGE SCALE GENOMIC DNA]</scope>
    <source>
        <strain evidence="3 4">AG-77</strain>
    </source>
</reference>
<feature type="region of interest" description="Disordered" evidence="1">
    <location>
        <begin position="1"/>
        <end position="105"/>
    </location>
</feature>
<feature type="compositionally biased region" description="Low complexity" evidence="1">
    <location>
        <begin position="270"/>
        <end position="289"/>
    </location>
</feature>
<feature type="compositionally biased region" description="Polar residues" evidence="1">
    <location>
        <begin position="90"/>
        <end position="100"/>
    </location>
</feature>
<evidence type="ECO:0000259" key="2">
    <source>
        <dbReference type="SMART" id="SM00737"/>
    </source>
</evidence>
<sequence>MDPLSSPGHDGPSGPAQSPETQEQHEQQPSSPSQEHFNTAHPPQAQGQLDQSTSSKNNELADPVQSPPAQGEPNQPPSSLEHNAPVDPAQSPQTPLNTPSPDRLYCTRDSLSLEIYPTVSLSVNHPRDFAAETRFYDIQQQQQNPLFLAPPILLPFPPLPNPIPSYKHPCDEYDSDPETYTYRKQDKENNREPKRRRFSALAVLPWHPVTEPRTKPKYVIARRRWNLKPASLPWSPLALGLASISGMSPFSYFPRSRYLGRATRKRTLSPSPLILSSPWHSSPEHPSSPLTMTSTPLQSILSPIGSTVENVVQTPDIATPNDGHSTERHHIPLPESVLQPTVHEQPLLPPPVSVAGLMGPPPLPAQNRKQIQEQALRQSRAQAQELAQAQEPPQPTLPTLQSRLIRFLDIHGGIYEAEKLRVFICVRKSSVAENLYSIFADFSNARGLEGVKHLDIKLEWAWTQGDLERLAAAARGCRLNTLTINGGDERPQLHHRTTRKAATTAPVATLFDPLIQLFGFKSLTSIYLESMPDCLQEFSVDFPADLSHLETLRIHLDIFIWNSPTGQKFFNLARRLSHIKLLIVECPLADYRAYLMNIWLGLMALSAAPTNKFSTEPPSQDIQVKLLSRGTAHVAAVFRRQGTVPESLTVDLGFIKEYEVTWEYLLDTPIAKKIHTFRLEGALTKKWIPFVLKWLSSRQQQPSSLSSTSSSSTELTPATTTTNSTSIEYVRLRKVSLCCSRLRADSEYELIEFIKLATSPTLGLQRLCLIELRLPLDPPEILLLGDQNGSRSTWSKLFINHNLWNLEELEFEDSNFGDIHVEGFLFFMANMKKLEHNEKTKRTEQEERRKRLELGLITLEDGELEEDEDDSDIVKMRLRFIRFKNHRLTPEAESSTHSLSFHQMKPISIVLTTLTLGGFAQGITTFTNCAPGPTVMTVTGFTVIPDPLCINHNMCATATGTLSDQIYGDAKYAVNGRYLGRLVYVDNQNLCALLDLQGRPCPVATTVTSLTTCTLVKPTAPAYIGMAMTFTATNGNGAIIYCQTGIMTAVQCP</sequence>
<dbReference type="OrthoDB" id="2429001at2759"/>
<dbReference type="Pfam" id="PF02221">
    <property type="entry name" value="E1_DerP2_DerF2"/>
    <property type="match status" value="1"/>
</dbReference>
<evidence type="ECO:0000313" key="4">
    <source>
        <dbReference type="Proteomes" id="UP000078512"/>
    </source>
</evidence>
<proteinExistence type="predicted"/>